<name>A0A6J4VI65_9BACT</name>
<accession>A0A6J4VI65</accession>
<evidence type="ECO:0000256" key="1">
    <source>
        <dbReference type="SAM" id="MobiDB-lite"/>
    </source>
</evidence>
<protein>
    <submittedName>
        <fullName evidence="2">Uncharacterized protein</fullName>
    </submittedName>
</protein>
<organism evidence="2">
    <name type="scientific">uncultured Thermomicrobiales bacterium</name>
    <dbReference type="NCBI Taxonomy" id="1645740"/>
    <lineage>
        <taxon>Bacteria</taxon>
        <taxon>Pseudomonadati</taxon>
        <taxon>Thermomicrobiota</taxon>
        <taxon>Thermomicrobia</taxon>
        <taxon>Thermomicrobiales</taxon>
        <taxon>environmental samples</taxon>
    </lineage>
</organism>
<proteinExistence type="predicted"/>
<evidence type="ECO:0000313" key="2">
    <source>
        <dbReference type="EMBL" id="CAA9574420.1"/>
    </source>
</evidence>
<gene>
    <name evidence="2" type="ORF">AVDCRST_MAG49-4006</name>
</gene>
<dbReference type="AlphaFoldDB" id="A0A6J4VI65"/>
<feature type="region of interest" description="Disordered" evidence="1">
    <location>
        <begin position="1"/>
        <end position="29"/>
    </location>
</feature>
<dbReference type="EMBL" id="CADCWG010000290">
    <property type="protein sequence ID" value="CAA9574420.1"/>
    <property type="molecule type" value="Genomic_DNA"/>
</dbReference>
<sequence length="358" mass="38054">MGGTTNEFDRRTAAGADGGDEAERMGRRVTSLLERVPGYRGYRDKEDRRDADRRVRDHLAVAFGNQAERVERVAHDLATQRRIMDIGPVDGFAGSIRRLIDRITTASYGYGGLFGERDVDAAALDQLRRFDEGLLAGVGELDDPLQGLEAALVADGDLQAPAREGERRVAAILARLDLRGQVVEQGKPAEESKVLAVLGGPDPATATPPTWNLDAGEALTVLGDDFLVDARLDLAAERPLRLFRLGGGGGERWLLVPDRGDGDFALLAPTGGSVEPGPPPTIDGTPFAERSGGTGDGELVGPGGASGRRALRYAVLVGTEDPAARAVVLDWQGGERQVLVGRQTHPNDIEVFGRPTGS</sequence>
<reference evidence="2" key="1">
    <citation type="submission" date="2020-02" db="EMBL/GenBank/DDBJ databases">
        <authorList>
            <person name="Meier V. D."/>
        </authorList>
    </citation>
    <scope>NUCLEOTIDE SEQUENCE</scope>
    <source>
        <strain evidence="2">AVDCRST_MAG49</strain>
    </source>
</reference>